<proteinExistence type="predicted"/>
<reference evidence="1" key="1">
    <citation type="submission" date="2021-03" db="EMBL/GenBank/DDBJ databases">
        <authorList>
            <consortium name="DOE Joint Genome Institute"/>
            <person name="Ahrendt S."/>
            <person name="Looney B.P."/>
            <person name="Miyauchi S."/>
            <person name="Morin E."/>
            <person name="Drula E."/>
            <person name="Courty P.E."/>
            <person name="Chicoki N."/>
            <person name="Fauchery L."/>
            <person name="Kohler A."/>
            <person name="Kuo A."/>
            <person name="Labutti K."/>
            <person name="Pangilinan J."/>
            <person name="Lipzen A."/>
            <person name="Riley R."/>
            <person name="Andreopoulos W."/>
            <person name="He G."/>
            <person name="Johnson J."/>
            <person name="Barry K.W."/>
            <person name="Grigoriev I.V."/>
            <person name="Nagy L."/>
            <person name="Hibbett D."/>
            <person name="Henrissat B."/>
            <person name="Matheny P.B."/>
            <person name="Labbe J."/>
            <person name="Martin F."/>
        </authorList>
    </citation>
    <scope>NUCLEOTIDE SEQUENCE</scope>
    <source>
        <strain evidence="1">HHB10654</strain>
    </source>
</reference>
<evidence type="ECO:0000313" key="2">
    <source>
        <dbReference type="Proteomes" id="UP000814140"/>
    </source>
</evidence>
<keyword evidence="2" id="KW-1185">Reference proteome</keyword>
<comment type="caution">
    <text evidence="1">The sequence shown here is derived from an EMBL/GenBank/DDBJ whole genome shotgun (WGS) entry which is preliminary data.</text>
</comment>
<dbReference type="Proteomes" id="UP000814140">
    <property type="component" value="Unassembled WGS sequence"/>
</dbReference>
<protein>
    <submittedName>
        <fullName evidence="1">Acyl-CoA N-acyltransferase</fullName>
    </submittedName>
</protein>
<accession>A0ACB8SUE2</accession>
<reference evidence="1" key="2">
    <citation type="journal article" date="2022" name="New Phytol.">
        <title>Evolutionary transition to the ectomycorrhizal habit in the genomes of a hyperdiverse lineage of mushroom-forming fungi.</title>
        <authorList>
            <person name="Looney B."/>
            <person name="Miyauchi S."/>
            <person name="Morin E."/>
            <person name="Drula E."/>
            <person name="Courty P.E."/>
            <person name="Kohler A."/>
            <person name="Kuo A."/>
            <person name="LaButti K."/>
            <person name="Pangilinan J."/>
            <person name="Lipzen A."/>
            <person name="Riley R."/>
            <person name="Andreopoulos W."/>
            <person name="He G."/>
            <person name="Johnson J."/>
            <person name="Nolan M."/>
            <person name="Tritt A."/>
            <person name="Barry K.W."/>
            <person name="Grigoriev I.V."/>
            <person name="Nagy L.G."/>
            <person name="Hibbett D."/>
            <person name="Henrissat B."/>
            <person name="Matheny P.B."/>
            <person name="Labbe J."/>
            <person name="Martin F.M."/>
        </authorList>
    </citation>
    <scope>NUCLEOTIDE SEQUENCE</scope>
    <source>
        <strain evidence="1">HHB10654</strain>
    </source>
</reference>
<evidence type="ECO:0000313" key="1">
    <source>
        <dbReference type="EMBL" id="KAI0059546.1"/>
    </source>
</evidence>
<name>A0ACB8SUE2_9AGAM</name>
<sequence>MFQTRRTTLRPLRDGDTKLLLDLWNDPEIQALIFPEFTAPRRERFVEETIAQWTSVPSFFAIVEDRGTGRFMGHVGTLVLSSKNRDGRVAITLGREWWGRGLGTEIMQWVVAYNFKELGLHRVSLMVLQSNERALAVYRRM</sequence>
<dbReference type="EMBL" id="MU277225">
    <property type="protein sequence ID" value="KAI0059546.1"/>
    <property type="molecule type" value="Genomic_DNA"/>
</dbReference>
<organism evidence="1 2">
    <name type="scientific">Artomyces pyxidatus</name>
    <dbReference type="NCBI Taxonomy" id="48021"/>
    <lineage>
        <taxon>Eukaryota</taxon>
        <taxon>Fungi</taxon>
        <taxon>Dikarya</taxon>
        <taxon>Basidiomycota</taxon>
        <taxon>Agaricomycotina</taxon>
        <taxon>Agaricomycetes</taxon>
        <taxon>Russulales</taxon>
        <taxon>Auriscalpiaceae</taxon>
        <taxon>Artomyces</taxon>
    </lineage>
</organism>
<gene>
    <name evidence="1" type="ORF">BV25DRAFT_1828784</name>
</gene>